<evidence type="ECO:0000256" key="2">
    <source>
        <dbReference type="HAMAP-Rule" id="MF_00048"/>
    </source>
</evidence>
<dbReference type="EMBL" id="JAGGLD010000003">
    <property type="protein sequence ID" value="MBP2001138.1"/>
    <property type="molecule type" value="Genomic_DNA"/>
</dbReference>
<dbReference type="PANTHER" id="PTHR34039">
    <property type="entry name" value="UPF0102 PROTEIN YRAN"/>
    <property type="match status" value="1"/>
</dbReference>
<keyword evidence="3" id="KW-0255">Endonuclease</keyword>
<reference evidence="3 4" key="1">
    <citation type="submission" date="2021-03" db="EMBL/GenBank/DDBJ databases">
        <title>Genomic Encyclopedia of Type Strains, Phase IV (KMG-IV): sequencing the most valuable type-strain genomes for metagenomic binning, comparative biology and taxonomic classification.</title>
        <authorList>
            <person name="Goeker M."/>
        </authorList>
    </citation>
    <scope>NUCLEOTIDE SEQUENCE [LARGE SCALE GENOMIC DNA]</scope>
    <source>
        <strain evidence="3 4">DSM 26806</strain>
    </source>
</reference>
<dbReference type="PANTHER" id="PTHR34039:SF1">
    <property type="entry name" value="UPF0102 PROTEIN YRAN"/>
    <property type="match status" value="1"/>
</dbReference>
<gene>
    <name evidence="3" type="ORF">J2Z69_002181</name>
</gene>
<keyword evidence="3" id="KW-0378">Hydrolase</keyword>
<comment type="similarity">
    <text evidence="1 2">Belongs to the UPF0102 family.</text>
</comment>
<dbReference type="NCBIfam" id="NF009154">
    <property type="entry name" value="PRK12497.3-3"/>
    <property type="match status" value="1"/>
</dbReference>
<dbReference type="GO" id="GO:0004519">
    <property type="term" value="F:endonuclease activity"/>
    <property type="evidence" value="ECO:0007669"/>
    <property type="project" value="UniProtKB-KW"/>
</dbReference>
<dbReference type="InterPro" id="IPR011335">
    <property type="entry name" value="Restrct_endonuc-II-like"/>
</dbReference>
<dbReference type="Gene3D" id="3.40.1350.10">
    <property type="match status" value="1"/>
</dbReference>
<dbReference type="Proteomes" id="UP001519288">
    <property type="component" value="Unassembled WGS sequence"/>
</dbReference>
<protein>
    <recommendedName>
        <fullName evidence="2">UPF0102 protein J2Z69_002181</fullName>
    </recommendedName>
</protein>
<dbReference type="HAMAP" id="MF_00048">
    <property type="entry name" value="UPF0102"/>
    <property type="match status" value="1"/>
</dbReference>
<dbReference type="NCBIfam" id="NF009150">
    <property type="entry name" value="PRK12497.1-3"/>
    <property type="match status" value="1"/>
</dbReference>
<evidence type="ECO:0000313" key="3">
    <source>
        <dbReference type="EMBL" id="MBP2001138.1"/>
    </source>
</evidence>
<dbReference type="NCBIfam" id="TIGR00252">
    <property type="entry name" value="YraN family protein"/>
    <property type="match status" value="1"/>
</dbReference>
<dbReference type="CDD" id="cd20736">
    <property type="entry name" value="PoNe_Nuclease"/>
    <property type="match status" value="1"/>
</dbReference>
<comment type="caution">
    <text evidence="3">The sequence shown here is derived from an EMBL/GenBank/DDBJ whole genome shotgun (WGS) entry which is preliminary data.</text>
</comment>
<dbReference type="RefSeq" id="WP_342591579.1">
    <property type="nucleotide sequence ID" value="NZ_JAGGLD010000003.1"/>
</dbReference>
<name>A0ABS4JHD8_9BACL</name>
<organism evidence="3 4">
    <name type="scientific">Paenibacillus shirakamiensis</name>
    <dbReference type="NCBI Taxonomy" id="1265935"/>
    <lineage>
        <taxon>Bacteria</taxon>
        <taxon>Bacillati</taxon>
        <taxon>Bacillota</taxon>
        <taxon>Bacilli</taxon>
        <taxon>Bacillales</taxon>
        <taxon>Paenibacillaceae</taxon>
        <taxon>Paenibacillus</taxon>
    </lineage>
</organism>
<keyword evidence="4" id="KW-1185">Reference proteome</keyword>
<proteinExistence type="inferred from homology"/>
<dbReference type="Pfam" id="PF02021">
    <property type="entry name" value="UPF0102"/>
    <property type="match status" value="1"/>
</dbReference>
<sequence>MNKRVACGTVGKDRRKQKGQWAEEEAVRILTELGYRIVLRNWRCRSGEIDIIAEDEGDIVFVEVRSRSSYASAFGTAMESITPRKIAQVRATASVYLHHMQSSQRAVRFDVVAITLGAHNKVEHFEHIRHAF</sequence>
<evidence type="ECO:0000256" key="1">
    <source>
        <dbReference type="ARBA" id="ARBA00006738"/>
    </source>
</evidence>
<accession>A0ABS4JHD8</accession>
<dbReference type="SUPFAM" id="SSF52980">
    <property type="entry name" value="Restriction endonuclease-like"/>
    <property type="match status" value="1"/>
</dbReference>
<dbReference type="InterPro" id="IPR011856">
    <property type="entry name" value="tRNA_endonuc-like_dom_sf"/>
</dbReference>
<keyword evidence="3" id="KW-0540">Nuclease</keyword>
<dbReference type="InterPro" id="IPR003509">
    <property type="entry name" value="UPF0102_YraN-like"/>
</dbReference>
<evidence type="ECO:0000313" key="4">
    <source>
        <dbReference type="Proteomes" id="UP001519288"/>
    </source>
</evidence>